<name>A0A6P7FV50_DIAVI</name>
<accession>A0A6P7FV50</accession>
<evidence type="ECO:0000313" key="3">
    <source>
        <dbReference type="RefSeq" id="XP_028136804.1"/>
    </source>
</evidence>
<gene>
    <name evidence="2 3" type="primary">LOC114331419</name>
</gene>
<sequence length="100" mass="11685">MAYFKEVLNKGAQPPLQQQRQQQARQELQQQWLGEDGEENELTRPPTLEEVQTAIHIQKSHKAPGIDKISAELLKQGGRNLIQQMYQLIREIWIEEEIPQ</sequence>
<evidence type="ECO:0000256" key="1">
    <source>
        <dbReference type="SAM" id="MobiDB-lite"/>
    </source>
</evidence>
<dbReference type="RefSeq" id="XP_028136803.1">
    <property type="nucleotide sequence ID" value="XM_028281002.1"/>
</dbReference>
<dbReference type="RefSeq" id="XP_028136804.1">
    <property type="nucleotide sequence ID" value="XM_028281003.1"/>
</dbReference>
<organism evidence="2">
    <name type="scientific">Diabrotica virgifera virgifera</name>
    <name type="common">western corn rootworm</name>
    <dbReference type="NCBI Taxonomy" id="50390"/>
    <lineage>
        <taxon>Eukaryota</taxon>
        <taxon>Metazoa</taxon>
        <taxon>Ecdysozoa</taxon>
        <taxon>Arthropoda</taxon>
        <taxon>Hexapoda</taxon>
        <taxon>Insecta</taxon>
        <taxon>Pterygota</taxon>
        <taxon>Neoptera</taxon>
        <taxon>Endopterygota</taxon>
        <taxon>Coleoptera</taxon>
        <taxon>Polyphaga</taxon>
        <taxon>Cucujiformia</taxon>
        <taxon>Chrysomeloidea</taxon>
        <taxon>Chrysomelidae</taxon>
        <taxon>Galerucinae</taxon>
        <taxon>Diabroticina</taxon>
        <taxon>Diabroticites</taxon>
        <taxon>Diabrotica</taxon>
    </lineage>
</organism>
<evidence type="ECO:0000313" key="2">
    <source>
        <dbReference type="RefSeq" id="XP_028136803.1"/>
    </source>
</evidence>
<reference evidence="2 3" key="1">
    <citation type="submission" date="2025-04" db="UniProtKB">
        <authorList>
            <consortium name="RefSeq"/>
        </authorList>
    </citation>
    <scope>IDENTIFICATION</scope>
    <source>
        <tissue evidence="2 3">Whole insect</tissue>
    </source>
</reference>
<feature type="region of interest" description="Disordered" evidence="1">
    <location>
        <begin position="1"/>
        <end position="43"/>
    </location>
</feature>
<feature type="compositionally biased region" description="Low complexity" evidence="1">
    <location>
        <begin position="12"/>
        <end position="31"/>
    </location>
</feature>
<proteinExistence type="predicted"/>
<protein>
    <submittedName>
        <fullName evidence="2">Uncharacterized protein LOC114331419 isoform X1</fullName>
    </submittedName>
    <submittedName>
        <fullName evidence="3">Uncharacterized protein LOC114331419 isoform X2</fullName>
    </submittedName>
</protein>
<dbReference type="AlphaFoldDB" id="A0A6P7FV50"/>